<dbReference type="KEGG" id="dee:HQN60_10685"/>
<feature type="transmembrane region" description="Helical" evidence="14">
    <location>
        <begin position="210"/>
        <end position="230"/>
    </location>
</feature>
<evidence type="ECO:0000313" key="15">
    <source>
        <dbReference type="EMBL" id="QKJ67126.1"/>
    </source>
</evidence>
<keyword evidence="8 12" id="KW-0630">Potassium</keyword>
<evidence type="ECO:0000256" key="1">
    <source>
        <dbReference type="ARBA" id="ARBA00004429"/>
    </source>
</evidence>
<evidence type="ECO:0000256" key="8">
    <source>
        <dbReference type="ARBA" id="ARBA00022958"/>
    </source>
</evidence>
<dbReference type="GO" id="GO:0015379">
    <property type="term" value="F:potassium:chloride symporter activity"/>
    <property type="evidence" value="ECO:0007669"/>
    <property type="project" value="InterPro"/>
</dbReference>
<dbReference type="RefSeq" id="WP_173533629.1">
    <property type="nucleotide sequence ID" value="NZ_CP054143.1"/>
</dbReference>
<feature type="transmembrane region" description="Helical" evidence="14">
    <location>
        <begin position="280"/>
        <end position="298"/>
    </location>
</feature>
<keyword evidence="11 12" id="KW-0472">Membrane</keyword>
<evidence type="ECO:0000256" key="10">
    <source>
        <dbReference type="ARBA" id="ARBA00023065"/>
    </source>
</evidence>
<comment type="function">
    <text evidence="12">Low-affinity potassium transport system. Interacts with Trk system potassium uptake protein TrkA.</text>
</comment>
<feature type="transmembrane region" description="Helical" evidence="14">
    <location>
        <begin position="136"/>
        <end position="164"/>
    </location>
</feature>
<keyword evidence="3 12" id="KW-0813">Transport</keyword>
<keyword evidence="9 14" id="KW-1133">Transmembrane helix</keyword>
<dbReference type="Pfam" id="PF02386">
    <property type="entry name" value="TrkH"/>
    <property type="match status" value="1"/>
</dbReference>
<dbReference type="InterPro" id="IPR004772">
    <property type="entry name" value="TrkH"/>
</dbReference>
<evidence type="ECO:0000256" key="7">
    <source>
        <dbReference type="ARBA" id="ARBA00022692"/>
    </source>
</evidence>
<sequence>MQLAQKLLPTVNIVARVSILFSLSLLVPIAMAWWRQDAALLPFIQALIGLQLFSISLFLLTRHYRRELLPRDGFILAVGLWTALPAVAAVPLMLYDPQMSFTNAYFETMSALSTTGATVMVGLDHLPQSINLWRHLLNWLGGMGIIVLAVAIFPLLGVGGMQLFKAETPGPIKDSKLTPRIHETARNLWLIYTGLTVLCALLLRWVGGMSWFDAVCHAFAALSLGGFSTYDASVGFFNSPLIEAILMLFMLLAATNFATHYFALSGRKLSVYWHDSEFKAMLLLIASSIAGLSGFLVWQQTYPDLLTALRHVSFNLISIATDCGFASVDFGQWPIFAPLVMLLLSSITACAGSTGGGIKMIRTIIQTREVGRQMSLLLHPQGIHPLRVNGQIIPNSILASVMGFIFLYFTSIVVLTFALLVSGLDFISSFSAIIACINNAGPGLGEVGPASNYSGLSDFQTWVCSFAMLLGRLEIFSVLILFTRAFWRS</sequence>
<keyword evidence="5 12" id="KW-0997">Cell inner membrane</keyword>
<feature type="binding site" evidence="13">
    <location>
        <position position="115"/>
    </location>
    <ligand>
        <name>K(+)</name>
        <dbReference type="ChEBI" id="CHEBI:29103"/>
    </ligand>
</feature>
<evidence type="ECO:0000256" key="3">
    <source>
        <dbReference type="ARBA" id="ARBA00022448"/>
    </source>
</evidence>
<keyword evidence="16" id="KW-1185">Reference proteome</keyword>
<dbReference type="GO" id="GO:0005886">
    <property type="term" value="C:plasma membrane"/>
    <property type="evidence" value="ECO:0007669"/>
    <property type="project" value="UniProtKB-SubCell"/>
</dbReference>
<comment type="similarity">
    <text evidence="2 12">Belongs to the TrkH potassium transport family.</text>
</comment>
<evidence type="ECO:0000256" key="4">
    <source>
        <dbReference type="ARBA" id="ARBA00022475"/>
    </source>
</evidence>
<protein>
    <recommendedName>
        <fullName evidence="12">Trk system potassium uptake protein</fullName>
    </recommendedName>
</protein>
<dbReference type="AlphaFoldDB" id="A0A6M8SUD3"/>
<feature type="transmembrane region" description="Helical" evidence="14">
    <location>
        <begin position="236"/>
        <end position="259"/>
    </location>
</feature>
<evidence type="ECO:0000256" key="12">
    <source>
        <dbReference type="PIRNR" id="PIRNR006247"/>
    </source>
</evidence>
<keyword evidence="7 14" id="KW-0812">Transmembrane</keyword>
<dbReference type="Proteomes" id="UP000504844">
    <property type="component" value="Chromosome"/>
</dbReference>
<keyword evidence="4 12" id="KW-1003">Cell membrane</keyword>
<feature type="binding site" evidence="13">
    <location>
        <position position="439"/>
    </location>
    <ligand>
        <name>K(+)</name>
        <dbReference type="ChEBI" id="CHEBI:29103"/>
    </ligand>
</feature>
<evidence type="ECO:0000256" key="11">
    <source>
        <dbReference type="ARBA" id="ARBA00023136"/>
    </source>
</evidence>
<dbReference type="GO" id="GO:0046872">
    <property type="term" value="F:metal ion binding"/>
    <property type="evidence" value="ECO:0007669"/>
    <property type="project" value="UniProtKB-KW"/>
</dbReference>
<feature type="transmembrane region" description="Helical" evidence="14">
    <location>
        <begin position="73"/>
        <end position="92"/>
    </location>
</feature>
<evidence type="ECO:0000256" key="13">
    <source>
        <dbReference type="PIRSR" id="PIRSR006247-1"/>
    </source>
</evidence>
<keyword evidence="13" id="KW-0479">Metal-binding</keyword>
<feature type="binding site" evidence="13">
    <location>
        <position position="224"/>
    </location>
    <ligand>
        <name>K(+)</name>
        <dbReference type="ChEBI" id="CHEBI:29103"/>
    </ligand>
</feature>
<name>A0A6M8SUD3_9NEIS</name>
<gene>
    <name evidence="15" type="ORF">HQN60_10685</name>
</gene>
<dbReference type="EMBL" id="CP054143">
    <property type="protein sequence ID" value="QKJ67126.1"/>
    <property type="molecule type" value="Genomic_DNA"/>
</dbReference>
<feature type="transmembrane region" description="Helical" evidence="14">
    <location>
        <begin position="335"/>
        <end position="358"/>
    </location>
</feature>
<dbReference type="PIRSF" id="PIRSF006247">
    <property type="entry name" value="TrkH"/>
    <property type="match status" value="1"/>
</dbReference>
<keyword evidence="10 12" id="KW-0406">Ion transport</keyword>
<feature type="transmembrane region" description="Helical" evidence="14">
    <location>
        <begin position="40"/>
        <end position="61"/>
    </location>
</feature>
<reference evidence="15 16" key="1">
    <citation type="submission" date="2020-05" db="EMBL/GenBank/DDBJ databases">
        <title>Complete genome sequence of Deefgea sp. D17.</title>
        <authorList>
            <person name="Bae J.-W."/>
            <person name="Han J.E."/>
        </authorList>
    </citation>
    <scope>NUCLEOTIDE SEQUENCE [LARGE SCALE GENOMIC DNA]</scope>
    <source>
        <strain evidence="15 16">D17</strain>
    </source>
</reference>
<comment type="subcellular location">
    <subcellularLocation>
        <location evidence="1 12">Cell inner membrane</location>
        <topology evidence="1 12">Multi-pass membrane protein</topology>
    </subcellularLocation>
</comment>
<keyword evidence="6 12" id="KW-0633">Potassium transport</keyword>
<dbReference type="PANTHER" id="PTHR32024:SF2">
    <property type="entry name" value="TRK SYSTEM POTASSIUM UPTAKE PROTEIN TRKG-RELATED"/>
    <property type="match status" value="1"/>
</dbReference>
<evidence type="ECO:0000256" key="5">
    <source>
        <dbReference type="ARBA" id="ARBA00022519"/>
    </source>
</evidence>
<feature type="transmembrane region" description="Helical" evidence="14">
    <location>
        <begin position="184"/>
        <end position="203"/>
    </location>
</feature>
<accession>A0A6M8SUD3</accession>
<evidence type="ECO:0000256" key="2">
    <source>
        <dbReference type="ARBA" id="ARBA00009137"/>
    </source>
</evidence>
<evidence type="ECO:0000256" key="6">
    <source>
        <dbReference type="ARBA" id="ARBA00022538"/>
    </source>
</evidence>
<feature type="binding site" evidence="13">
    <location>
        <position position="225"/>
    </location>
    <ligand>
        <name>K(+)</name>
        <dbReference type="ChEBI" id="CHEBI:29103"/>
    </ligand>
</feature>
<feature type="transmembrane region" description="Helical" evidence="14">
    <location>
        <begin position="104"/>
        <end position="124"/>
    </location>
</feature>
<dbReference type="InterPro" id="IPR003445">
    <property type="entry name" value="Cat_transpt"/>
</dbReference>
<organism evidence="15 16">
    <name type="scientific">Deefgea piscis</name>
    <dbReference type="NCBI Taxonomy" id="2739061"/>
    <lineage>
        <taxon>Bacteria</taxon>
        <taxon>Pseudomonadati</taxon>
        <taxon>Pseudomonadota</taxon>
        <taxon>Betaproteobacteria</taxon>
        <taxon>Neisseriales</taxon>
        <taxon>Chitinibacteraceae</taxon>
        <taxon>Deefgea</taxon>
    </lineage>
</organism>
<dbReference type="PANTHER" id="PTHR32024">
    <property type="entry name" value="TRK SYSTEM POTASSIUM UPTAKE PROTEIN TRKG-RELATED"/>
    <property type="match status" value="1"/>
</dbReference>
<feature type="binding site" evidence="13">
    <location>
        <position position="114"/>
    </location>
    <ligand>
        <name>K(+)</name>
        <dbReference type="ChEBI" id="CHEBI:29103"/>
    </ligand>
</feature>
<evidence type="ECO:0000256" key="14">
    <source>
        <dbReference type="SAM" id="Phobius"/>
    </source>
</evidence>
<feature type="transmembrane region" description="Helical" evidence="14">
    <location>
        <begin position="459"/>
        <end position="482"/>
    </location>
</feature>
<feature type="transmembrane region" description="Helical" evidence="14">
    <location>
        <begin position="12"/>
        <end position="34"/>
    </location>
</feature>
<proteinExistence type="inferred from homology"/>
<evidence type="ECO:0000313" key="16">
    <source>
        <dbReference type="Proteomes" id="UP000504844"/>
    </source>
</evidence>
<feature type="transmembrane region" description="Helical" evidence="14">
    <location>
        <begin position="397"/>
        <end position="421"/>
    </location>
</feature>
<evidence type="ECO:0000256" key="9">
    <source>
        <dbReference type="ARBA" id="ARBA00022989"/>
    </source>
</evidence>